<evidence type="ECO:0000313" key="1">
    <source>
        <dbReference type="EMBL" id="RAS59749.1"/>
    </source>
</evidence>
<dbReference type="Proteomes" id="UP000248714">
    <property type="component" value="Unassembled WGS sequence"/>
</dbReference>
<evidence type="ECO:0000313" key="2">
    <source>
        <dbReference type="Proteomes" id="UP000248714"/>
    </source>
</evidence>
<dbReference type="EMBL" id="QLTT01000013">
    <property type="protein sequence ID" value="RAS59749.1"/>
    <property type="molecule type" value="Genomic_DNA"/>
</dbReference>
<keyword evidence="2" id="KW-1185">Reference proteome</keyword>
<proteinExistence type="predicted"/>
<organism evidence="1 2">
    <name type="scientific">Lentzea atacamensis</name>
    <dbReference type="NCBI Taxonomy" id="531938"/>
    <lineage>
        <taxon>Bacteria</taxon>
        <taxon>Bacillati</taxon>
        <taxon>Actinomycetota</taxon>
        <taxon>Actinomycetes</taxon>
        <taxon>Pseudonocardiales</taxon>
        <taxon>Pseudonocardiaceae</taxon>
        <taxon>Lentzea</taxon>
    </lineage>
</organism>
<gene>
    <name evidence="1" type="ORF">C8D87_11349</name>
</gene>
<protein>
    <submittedName>
        <fullName evidence="1">Uncharacterized protein</fullName>
    </submittedName>
</protein>
<accession>A0ABX9DWG6</accession>
<reference evidence="1 2" key="1">
    <citation type="submission" date="2018-06" db="EMBL/GenBank/DDBJ databases">
        <title>Genomic Encyclopedia of Type Strains, Phase IV (KMG-IV): sequencing the most valuable type-strain genomes for metagenomic binning, comparative biology and taxonomic classification.</title>
        <authorList>
            <person name="Goeker M."/>
        </authorList>
    </citation>
    <scope>NUCLEOTIDE SEQUENCE [LARGE SCALE GENOMIC DNA]</scope>
    <source>
        <strain evidence="1 2">DSM 45479</strain>
    </source>
</reference>
<comment type="caution">
    <text evidence="1">The sequence shown here is derived from an EMBL/GenBank/DDBJ whole genome shotgun (WGS) entry which is preliminary data.</text>
</comment>
<name>A0ABX9DWG6_9PSEU</name>
<sequence>MRLSLRAWQSSNAKALSESGECVARVSSLLTHPREDELSPEVMVSNLFRCALLGIEHEGQRFVGPIPRAQRSCCLQRVSNLAFDRQARRVDLRAKVDGDLNIT</sequence>